<name>A0A1E3QGF5_LIPST</name>
<dbReference type="STRING" id="675824.A0A1E3QGF5"/>
<dbReference type="GO" id="GO:1990575">
    <property type="term" value="P:mitochondrial L-ornithine transmembrane transport"/>
    <property type="evidence" value="ECO:0007669"/>
    <property type="project" value="TreeGrafter"/>
</dbReference>
<dbReference type="Gene3D" id="1.50.40.10">
    <property type="entry name" value="Mitochondrial carrier domain"/>
    <property type="match status" value="1"/>
</dbReference>
<dbReference type="Proteomes" id="UP000094385">
    <property type="component" value="Unassembled WGS sequence"/>
</dbReference>
<comment type="similarity">
    <text evidence="2 10">Belongs to the mitochondrial carrier (TC 2.A.29) family.</text>
</comment>
<sequence>MADSVDTSFSRKVKDTTAGFVGGAVQVLIGQPFDLVKVRLQTGQFSTPLEAFRKTLAAEGPLAFYKGTASPLVGVGVCVSVQFYAFHEARRFLLRKSDSSQLTLPQYYLAGAVAGIANSPVSGPVEQLRILLQTQKHDNRRYSGPIDAINKIYANQGLRGIFRGQGVTLLREAQAYGLWFLTFEFLMQELQKYGKVKRDEIPAWKVAGCGALAGEVLWLGSYPLDVVKSQVQSDKFGKESLYKGAIDAARRTWRTSGVAGFWKGLVPTLLRATPCSAGTFASVELTMRLLG</sequence>
<gene>
    <name evidence="11" type="ORF">LIPSTDRAFT_67775</name>
</gene>
<evidence type="ECO:0000256" key="6">
    <source>
        <dbReference type="ARBA" id="ARBA00022989"/>
    </source>
</evidence>
<dbReference type="GO" id="GO:0000064">
    <property type="term" value="F:L-ornithine transmembrane transporter activity"/>
    <property type="evidence" value="ECO:0007669"/>
    <property type="project" value="TreeGrafter"/>
</dbReference>
<dbReference type="InterPro" id="IPR023395">
    <property type="entry name" value="MCP_dom_sf"/>
</dbReference>
<reference evidence="11 12" key="1">
    <citation type="journal article" date="2016" name="Proc. Natl. Acad. Sci. U.S.A.">
        <title>Comparative genomics of biotechnologically important yeasts.</title>
        <authorList>
            <person name="Riley R."/>
            <person name="Haridas S."/>
            <person name="Wolfe K.H."/>
            <person name="Lopes M.R."/>
            <person name="Hittinger C.T."/>
            <person name="Goeker M."/>
            <person name="Salamov A.A."/>
            <person name="Wisecaver J.H."/>
            <person name="Long T.M."/>
            <person name="Calvey C.H."/>
            <person name="Aerts A.L."/>
            <person name="Barry K.W."/>
            <person name="Choi C."/>
            <person name="Clum A."/>
            <person name="Coughlan A.Y."/>
            <person name="Deshpande S."/>
            <person name="Douglass A.P."/>
            <person name="Hanson S.J."/>
            <person name="Klenk H.-P."/>
            <person name="LaButti K.M."/>
            <person name="Lapidus A."/>
            <person name="Lindquist E.A."/>
            <person name="Lipzen A.M."/>
            <person name="Meier-Kolthoff J.P."/>
            <person name="Ohm R.A."/>
            <person name="Otillar R.P."/>
            <person name="Pangilinan J.L."/>
            <person name="Peng Y."/>
            <person name="Rokas A."/>
            <person name="Rosa C.A."/>
            <person name="Scheuner C."/>
            <person name="Sibirny A.A."/>
            <person name="Slot J.C."/>
            <person name="Stielow J.B."/>
            <person name="Sun H."/>
            <person name="Kurtzman C.P."/>
            <person name="Blackwell M."/>
            <person name="Grigoriev I.V."/>
            <person name="Jeffries T.W."/>
        </authorList>
    </citation>
    <scope>NUCLEOTIDE SEQUENCE [LARGE SCALE GENOMIC DNA]</scope>
    <source>
        <strain evidence="11 12">NRRL Y-11557</strain>
    </source>
</reference>
<dbReference type="OrthoDB" id="409586at2759"/>
<keyword evidence="8 9" id="KW-0472">Membrane</keyword>
<evidence type="ECO:0000256" key="7">
    <source>
        <dbReference type="ARBA" id="ARBA00023128"/>
    </source>
</evidence>
<keyword evidence="5" id="KW-0677">Repeat</keyword>
<protein>
    <recommendedName>
        <fullName evidence="13">Carrier protein YMC1, mitochondrial</fullName>
    </recommendedName>
</protein>
<dbReference type="SUPFAM" id="SSF103506">
    <property type="entry name" value="Mitochondrial carrier"/>
    <property type="match status" value="1"/>
</dbReference>
<feature type="repeat" description="Solcar" evidence="9">
    <location>
        <begin position="202"/>
        <end position="289"/>
    </location>
</feature>
<dbReference type="PROSITE" id="PS50920">
    <property type="entry name" value="SOLCAR"/>
    <property type="match status" value="3"/>
</dbReference>
<evidence type="ECO:0000256" key="10">
    <source>
        <dbReference type="RuleBase" id="RU000488"/>
    </source>
</evidence>
<evidence type="ECO:0000256" key="4">
    <source>
        <dbReference type="ARBA" id="ARBA00022692"/>
    </source>
</evidence>
<keyword evidence="7" id="KW-0496">Mitochondrion</keyword>
<feature type="repeat" description="Solcar" evidence="9">
    <location>
        <begin position="10"/>
        <end position="92"/>
    </location>
</feature>
<evidence type="ECO:0000313" key="11">
    <source>
        <dbReference type="EMBL" id="ODQ76785.1"/>
    </source>
</evidence>
<keyword evidence="4 9" id="KW-0812">Transmembrane</keyword>
<keyword evidence="6" id="KW-1133">Transmembrane helix</keyword>
<dbReference type="EMBL" id="KV454289">
    <property type="protein sequence ID" value="ODQ76785.1"/>
    <property type="molecule type" value="Genomic_DNA"/>
</dbReference>
<keyword evidence="3 10" id="KW-0813">Transport</keyword>
<dbReference type="InterPro" id="IPR050567">
    <property type="entry name" value="Mitochondrial_Carrier"/>
</dbReference>
<evidence type="ECO:0000313" key="12">
    <source>
        <dbReference type="Proteomes" id="UP000094385"/>
    </source>
</evidence>
<evidence type="ECO:0000256" key="3">
    <source>
        <dbReference type="ARBA" id="ARBA00022448"/>
    </source>
</evidence>
<accession>A0A1E3QGF5</accession>
<evidence type="ECO:0000256" key="5">
    <source>
        <dbReference type="ARBA" id="ARBA00022737"/>
    </source>
</evidence>
<dbReference type="GO" id="GO:0031966">
    <property type="term" value="C:mitochondrial membrane"/>
    <property type="evidence" value="ECO:0007669"/>
    <property type="project" value="UniProtKB-SubCell"/>
</dbReference>
<feature type="repeat" description="Solcar" evidence="9">
    <location>
        <begin position="102"/>
        <end position="189"/>
    </location>
</feature>
<comment type="subcellular location">
    <subcellularLocation>
        <location evidence="1">Mitochondrion membrane</location>
        <topology evidence="1">Multi-pass membrane protein</topology>
    </subcellularLocation>
</comment>
<dbReference type="PANTHER" id="PTHR45624">
    <property type="entry name" value="MITOCHONDRIAL BASIC AMINO ACIDS TRANSPORTER-RELATED"/>
    <property type="match status" value="1"/>
</dbReference>
<evidence type="ECO:0000256" key="9">
    <source>
        <dbReference type="PROSITE-ProRule" id="PRU00282"/>
    </source>
</evidence>
<dbReference type="PANTHER" id="PTHR45624:SF12">
    <property type="entry name" value="MITOCHONDRIAL ORNITHINE TRANSPORTER 1"/>
    <property type="match status" value="1"/>
</dbReference>
<dbReference type="AlphaFoldDB" id="A0A1E3QGF5"/>
<evidence type="ECO:0008006" key="13">
    <source>
        <dbReference type="Google" id="ProtNLM"/>
    </source>
</evidence>
<evidence type="ECO:0000256" key="1">
    <source>
        <dbReference type="ARBA" id="ARBA00004225"/>
    </source>
</evidence>
<keyword evidence="12" id="KW-1185">Reference proteome</keyword>
<evidence type="ECO:0000256" key="8">
    <source>
        <dbReference type="ARBA" id="ARBA00023136"/>
    </source>
</evidence>
<dbReference type="Pfam" id="PF00153">
    <property type="entry name" value="Mito_carr"/>
    <property type="match status" value="3"/>
</dbReference>
<dbReference type="InterPro" id="IPR018108">
    <property type="entry name" value="MCP_transmembrane"/>
</dbReference>
<proteinExistence type="inferred from homology"/>
<organism evidence="11 12">
    <name type="scientific">Lipomyces starkeyi NRRL Y-11557</name>
    <dbReference type="NCBI Taxonomy" id="675824"/>
    <lineage>
        <taxon>Eukaryota</taxon>
        <taxon>Fungi</taxon>
        <taxon>Dikarya</taxon>
        <taxon>Ascomycota</taxon>
        <taxon>Saccharomycotina</taxon>
        <taxon>Lipomycetes</taxon>
        <taxon>Lipomycetales</taxon>
        <taxon>Lipomycetaceae</taxon>
        <taxon>Lipomyces</taxon>
    </lineage>
</organism>
<evidence type="ECO:0000256" key="2">
    <source>
        <dbReference type="ARBA" id="ARBA00006375"/>
    </source>
</evidence>